<keyword evidence="1" id="KW-0175">Coiled coil</keyword>
<evidence type="ECO:0000256" key="1">
    <source>
        <dbReference type="SAM" id="Coils"/>
    </source>
</evidence>
<gene>
    <name evidence="3" type="ORF">EU555_24955</name>
</gene>
<dbReference type="AlphaFoldDB" id="A0A4Z0NIU8"/>
<feature type="region of interest" description="Disordered" evidence="2">
    <location>
        <begin position="1"/>
        <end position="24"/>
    </location>
</feature>
<accession>A0A4Z0NIU8</accession>
<keyword evidence="4" id="KW-1185">Reference proteome</keyword>
<proteinExistence type="predicted"/>
<dbReference type="OrthoDB" id="9964456at2"/>
<dbReference type="Proteomes" id="UP000297535">
    <property type="component" value="Unassembled WGS sequence"/>
</dbReference>
<organism evidence="3 4">
    <name type="scientific">Methylobacterium nonmethylotrophicum</name>
    <dbReference type="NCBI Taxonomy" id="1141884"/>
    <lineage>
        <taxon>Bacteria</taxon>
        <taxon>Pseudomonadati</taxon>
        <taxon>Pseudomonadota</taxon>
        <taxon>Alphaproteobacteria</taxon>
        <taxon>Hyphomicrobiales</taxon>
        <taxon>Methylobacteriaceae</taxon>
        <taxon>Methylobacterium</taxon>
    </lineage>
</organism>
<feature type="coiled-coil region" evidence="1">
    <location>
        <begin position="88"/>
        <end position="115"/>
    </location>
</feature>
<feature type="compositionally biased region" description="Basic and acidic residues" evidence="2">
    <location>
        <begin position="1"/>
        <end position="10"/>
    </location>
</feature>
<evidence type="ECO:0000256" key="2">
    <source>
        <dbReference type="SAM" id="MobiDB-lite"/>
    </source>
</evidence>
<name>A0A4Z0NIU8_9HYPH</name>
<protein>
    <submittedName>
        <fullName evidence="3">Uncharacterized protein</fullName>
    </submittedName>
</protein>
<evidence type="ECO:0000313" key="3">
    <source>
        <dbReference type="EMBL" id="TGD96205.1"/>
    </source>
</evidence>
<comment type="caution">
    <text evidence="3">The sequence shown here is derived from an EMBL/GenBank/DDBJ whole genome shotgun (WGS) entry which is preliminary data.</text>
</comment>
<sequence>MAMARVKQEVSRGPSRAALAEQIERRSAARQARDDALKALNEVEGRRLAADQAFWEAQRIQAEARPVSQDDVVAALLRGETIDPDAPVKEAHANVEAAEQERSRLKVAHESIRAALDRASERLRWADESVREARAAVLQEALPGLIDRFRPRQHELIGLARVLNALRAEHTGPNIGAAERALLDEADSLGRSAMFERCHYLPETAEQLAWEDAMRRLLHDPDCPLPETGE</sequence>
<dbReference type="EMBL" id="SRLB01000021">
    <property type="protein sequence ID" value="TGD96205.1"/>
    <property type="molecule type" value="Genomic_DNA"/>
</dbReference>
<reference evidence="3 4" key="1">
    <citation type="submission" date="2019-04" db="EMBL/GenBank/DDBJ databases">
        <authorList>
            <person name="Feng G."/>
            <person name="Zhu H."/>
        </authorList>
    </citation>
    <scope>NUCLEOTIDE SEQUENCE [LARGE SCALE GENOMIC DNA]</scope>
    <source>
        <strain evidence="3 4">6HR-1</strain>
    </source>
</reference>
<dbReference type="RefSeq" id="WP_135417919.1">
    <property type="nucleotide sequence ID" value="NZ_SRLB01000021.1"/>
</dbReference>
<evidence type="ECO:0000313" key="4">
    <source>
        <dbReference type="Proteomes" id="UP000297535"/>
    </source>
</evidence>